<keyword evidence="6" id="KW-0812">Transmembrane</keyword>
<keyword evidence="5 6" id="KW-0472">Membrane</keyword>
<reference evidence="7 8" key="1">
    <citation type="submission" date="2019-03" db="EMBL/GenBank/DDBJ databases">
        <title>Genomic Encyclopedia of Type Strains, Phase IV (KMG-IV): sequencing the most valuable type-strain genomes for metagenomic binning, comparative biology and taxonomic classification.</title>
        <authorList>
            <person name="Goeker M."/>
        </authorList>
    </citation>
    <scope>NUCLEOTIDE SEQUENCE [LARGE SCALE GENOMIC DNA]</scope>
    <source>
        <strain evidence="7 8">DSM 102852</strain>
    </source>
</reference>
<comment type="caution">
    <text evidence="7">The sequence shown here is derived from an EMBL/GenBank/DDBJ whole genome shotgun (WGS) entry which is preliminary data.</text>
</comment>
<evidence type="ECO:0000313" key="8">
    <source>
        <dbReference type="Proteomes" id="UP000294480"/>
    </source>
</evidence>
<dbReference type="GO" id="GO:0030213">
    <property type="term" value="P:hyaluronan biosynthetic process"/>
    <property type="evidence" value="ECO:0007669"/>
    <property type="project" value="TreeGrafter"/>
</dbReference>
<organism evidence="7 8">
    <name type="scientific">Hydromonas duriensis</name>
    <dbReference type="NCBI Taxonomy" id="1527608"/>
    <lineage>
        <taxon>Bacteria</taxon>
        <taxon>Pseudomonadati</taxon>
        <taxon>Pseudomonadota</taxon>
        <taxon>Betaproteobacteria</taxon>
        <taxon>Burkholderiales</taxon>
        <taxon>Burkholderiaceae</taxon>
        <taxon>Hydromonas</taxon>
    </lineage>
</organism>
<dbReference type="Proteomes" id="UP000294480">
    <property type="component" value="Unassembled WGS sequence"/>
</dbReference>
<keyword evidence="2" id="KW-1003">Cell membrane</keyword>
<gene>
    <name evidence="7" type="ORF">DFR44_11217</name>
</gene>
<dbReference type="GO" id="GO:0050501">
    <property type="term" value="F:hyaluronan synthase activity"/>
    <property type="evidence" value="ECO:0007669"/>
    <property type="project" value="TreeGrafter"/>
</dbReference>
<keyword evidence="4" id="KW-0808">Transferase</keyword>
<evidence type="ECO:0000256" key="6">
    <source>
        <dbReference type="SAM" id="Phobius"/>
    </source>
</evidence>
<evidence type="ECO:0000256" key="4">
    <source>
        <dbReference type="ARBA" id="ARBA00022679"/>
    </source>
</evidence>
<comment type="subcellular location">
    <subcellularLocation>
        <location evidence="1">Cell membrane</location>
    </subcellularLocation>
</comment>
<protein>
    <submittedName>
        <fullName evidence="7">Hyaluronan synthase</fullName>
    </submittedName>
</protein>
<dbReference type="GO" id="GO:0085029">
    <property type="term" value="P:extracellular matrix assembly"/>
    <property type="evidence" value="ECO:0007669"/>
    <property type="project" value="TreeGrafter"/>
</dbReference>
<feature type="transmembrane region" description="Helical" evidence="6">
    <location>
        <begin position="302"/>
        <end position="321"/>
    </location>
</feature>
<feature type="transmembrane region" description="Helical" evidence="6">
    <location>
        <begin position="327"/>
        <end position="354"/>
    </location>
</feature>
<keyword evidence="6" id="KW-1133">Transmembrane helix</keyword>
<keyword evidence="8" id="KW-1185">Reference proteome</keyword>
<sequence>MLDWLTGVLIIFAMIVSCYPVLMYTSGLFINLYCKRFDVKRDYSYKPTASVILSCFNEGHTVYETIKSLRMSDYPQDKLQILAFDDCSKDDSFEWIKKAAQDFPNVVATLNERNKGKAHTFLDGLDLSTAEVVVGVDSDCIFDEHAISELMACFTEPNICAVGGRVGISNADETWLTRCQAVYYALSFLVLKSPEKLFRKVQCLSGPLVAIKRECFDAVREQVEKRNFLGIRVTNGEDRALTQILLRNGYSTYLNTDAVCWTAVPSNISGYLSQQLRWRRSAVGQWLDALARFPIMFKNNTFLCAFFSLMPIFVMFSWNVLFITSGLMGHLLIVLIKILLFHMLLSPILALAFFYMSKHHLKRERVASIGVLTWSLIIMSLWFPFSALFVTLFALSTLDDGGWVTRA</sequence>
<evidence type="ECO:0000256" key="5">
    <source>
        <dbReference type="ARBA" id="ARBA00023136"/>
    </source>
</evidence>
<proteinExistence type="predicted"/>
<accession>A0A4R6Y6B3</accession>
<dbReference type="AlphaFoldDB" id="A0A4R6Y6B3"/>
<dbReference type="GO" id="GO:0005886">
    <property type="term" value="C:plasma membrane"/>
    <property type="evidence" value="ECO:0007669"/>
    <property type="project" value="UniProtKB-SubCell"/>
</dbReference>
<dbReference type="PANTHER" id="PTHR22913">
    <property type="entry name" value="HYALURONAN SYNTHASE"/>
    <property type="match status" value="1"/>
</dbReference>
<dbReference type="CDD" id="cd06423">
    <property type="entry name" value="CESA_like"/>
    <property type="match status" value="1"/>
</dbReference>
<evidence type="ECO:0000256" key="2">
    <source>
        <dbReference type="ARBA" id="ARBA00022475"/>
    </source>
</evidence>
<evidence type="ECO:0000256" key="1">
    <source>
        <dbReference type="ARBA" id="ARBA00004236"/>
    </source>
</evidence>
<evidence type="ECO:0000256" key="3">
    <source>
        <dbReference type="ARBA" id="ARBA00022676"/>
    </source>
</evidence>
<feature type="transmembrane region" description="Helical" evidence="6">
    <location>
        <begin position="6"/>
        <end position="34"/>
    </location>
</feature>
<dbReference type="InterPro" id="IPR029044">
    <property type="entry name" value="Nucleotide-diphossugar_trans"/>
</dbReference>
<dbReference type="Gene3D" id="3.90.550.10">
    <property type="entry name" value="Spore Coat Polysaccharide Biosynthesis Protein SpsA, Chain A"/>
    <property type="match status" value="1"/>
</dbReference>
<name>A0A4R6Y6B3_9BURK</name>
<feature type="transmembrane region" description="Helical" evidence="6">
    <location>
        <begin position="366"/>
        <end position="395"/>
    </location>
</feature>
<evidence type="ECO:0000313" key="7">
    <source>
        <dbReference type="EMBL" id="TDR31148.1"/>
    </source>
</evidence>
<dbReference type="SUPFAM" id="SSF53448">
    <property type="entry name" value="Nucleotide-diphospho-sugar transferases"/>
    <property type="match status" value="1"/>
</dbReference>
<dbReference type="Pfam" id="PF13641">
    <property type="entry name" value="Glyco_tranf_2_3"/>
    <property type="match status" value="1"/>
</dbReference>
<dbReference type="PANTHER" id="PTHR22913:SF12">
    <property type="entry name" value="MANNURONAN SYNTHASE"/>
    <property type="match status" value="1"/>
</dbReference>
<dbReference type="OrthoDB" id="276604at2"/>
<keyword evidence="3" id="KW-0328">Glycosyltransferase</keyword>
<dbReference type="EMBL" id="SNZE01000012">
    <property type="protein sequence ID" value="TDR31148.1"/>
    <property type="molecule type" value="Genomic_DNA"/>
</dbReference>